<evidence type="ECO:0000313" key="2">
    <source>
        <dbReference type="Proteomes" id="UP000831701"/>
    </source>
</evidence>
<gene>
    <name evidence="1" type="ORF">L3Q82_012546</name>
</gene>
<organism evidence="1 2">
    <name type="scientific">Scortum barcoo</name>
    <name type="common">barcoo grunter</name>
    <dbReference type="NCBI Taxonomy" id="214431"/>
    <lineage>
        <taxon>Eukaryota</taxon>
        <taxon>Metazoa</taxon>
        <taxon>Chordata</taxon>
        <taxon>Craniata</taxon>
        <taxon>Vertebrata</taxon>
        <taxon>Euteleostomi</taxon>
        <taxon>Actinopterygii</taxon>
        <taxon>Neopterygii</taxon>
        <taxon>Teleostei</taxon>
        <taxon>Neoteleostei</taxon>
        <taxon>Acanthomorphata</taxon>
        <taxon>Eupercaria</taxon>
        <taxon>Centrarchiformes</taxon>
        <taxon>Terapontoidei</taxon>
        <taxon>Terapontidae</taxon>
        <taxon>Scortum</taxon>
    </lineage>
</organism>
<dbReference type="EMBL" id="CM041545">
    <property type="protein sequence ID" value="KAI3362216.1"/>
    <property type="molecule type" value="Genomic_DNA"/>
</dbReference>
<evidence type="ECO:0000313" key="1">
    <source>
        <dbReference type="EMBL" id="KAI3362216.1"/>
    </source>
</evidence>
<comment type="caution">
    <text evidence="1">The sequence shown here is derived from an EMBL/GenBank/DDBJ whole genome shotgun (WGS) entry which is preliminary data.</text>
</comment>
<protein>
    <submittedName>
        <fullName evidence="1">Uncharacterized protein</fullName>
    </submittedName>
</protein>
<proteinExistence type="predicted"/>
<name>A0ACB8W2W7_9TELE</name>
<dbReference type="Proteomes" id="UP000831701">
    <property type="component" value="Chromosome 15"/>
</dbReference>
<sequence length="208" mass="22657">MSCAFIIMTMLLGSSVVIAFVLQPSKEESAAPADAPVPTHRCQGESLQSLRKGLLRALNLQTEPELPVGGLDSIREQWKSIFSNMPHRAKDAAVPEVSNYSLSPDGGNSTRLRCCSMTSEIFMKDLGWDNWVIHPASLTIVQCALCNPEMNAVQCPPFHTNVQDADPQVEVPCCEPTSQEMVPVVYVDEFSTLVISSVQLSRSCGCAE</sequence>
<reference evidence="1" key="1">
    <citation type="submission" date="2022-04" db="EMBL/GenBank/DDBJ databases">
        <title>Jade perch genome.</title>
        <authorList>
            <person name="Chao B."/>
        </authorList>
    </citation>
    <scope>NUCLEOTIDE SEQUENCE</scope>
    <source>
        <strain evidence="1">CB-2022</strain>
    </source>
</reference>
<keyword evidence="2" id="KW-1185">Reference proteome</keyword>
<accession>A0ACB8W2W7</accession>